<protein>
    <submittedName>
        <fullName evidence="1">Uncharacterized protein</fullName>
    </submittedName>
</protein>
<evidence type="ECO:0000313" key="2">
    <source>
        <dbReference type="Proteomes" id="UP000585474"/>
    </source>
</evidence>
<dbReference type="OrthoDB" id="414945at2759"/>
<sequence>MTKIIHYNIAPTRSEKKLKLADAEFLYVMMNSVIIDVAECILNEMVFFKEKAPSRANMPFMAMISSICLAAGAPLIDDPLIQPPIGPITMTSVKKSSVMSRPPKVSQSASVNVPPSFEIPPNFPSSSTAPPPKKKKSWKVRIEGYIKKLLCRQSDFKHWTVLLPSRAVLSLICQLVGSLIYLTVTRPDIAHAIHIVNQFMSAPRSTHYATVLRILRYVKGTLFHGLHFSSQSSLQLHAYSDAAWAGDPTDRCSTTGFCFFLRDSLISWRRKKQTLVAHSSTEAEYRALADTMQELLWLRWLLQDMGISHSGDTMLHCDNCSVILIAHNDVFHDRTKHIEIDCHFIRQHVVRGTVHLLSVSSADQTADIFTKSLLPCRFDARITKLKLVSAKPP</sequence>
<dbReference type="Proteomes" id="UP000585474">
    <property type="component" value="Unassembled WGS sequence"/>
</dbReference>
<keyword evidence="2" id="KW-1185">Reference proteome</keyword>
<dbReference type="InterPro" id="IPR043502">
    <property type="entry name" value="DNA/RNA_pol_sf"/>
</dbReference>
<gene>
    <name evidence="1" type="ORF">Acr_00g0021800</name>
</gene>
<organism evidence="1 2">
    <name type="scientific">Actinidia rufa</name>
    <dbReference type="NCBI Taxonomy" id="165716"/>
    <lineage>
        <taxon>Eukaryota</taxon>
        <taxon>Viridiplantae</taxon>
        <taxon>Streptophyta</taxon>
        <taxon>Embryophyta</taxon>
        <taxon>Tracheophyta</taxon>
        <taxon>Spermatophyta</taxon>
        <taxon>Magnoliopsida</taxon>
        <taxon>eudicotyledons</taxon>
        <taxon>Gunneridae</taxon>
        <taxon>Pentapetalae</taxon>
        <taxon>asterids</taxon>
        <taxon>Ericales</taxon>
        <taxon>Actinidiaceae</taxon>
        <taxon>Actinidia</taxon>
    </lineage>
</organism>
<reference evidence="2" key="1">
    <citation type="submission" date="2019-07" db="EMBL/GenBank/DDBJ databases">
        <title>De Novo Assembly of kiwifruit Actinidia rufa.</title>
        <authorList>
            <person name="Sugita-Konishi S."/>
            <person name="Sato K."/>
            <person name="Mori E."/>
            <person name="Abe Y."/>
            <person name="Kisaki G."/>
            <person name="Hamano K."/>
            <person name="Suezawa K."/>
            <person name="Otani M."/>
            <person name="Fukuda T."/>
            <person name="Manabe T."/>
            <person name="Gomi K."/>
            <person name="Tabuchi M."/>
            <person name="Akimitsu K."/>
            <person name="Kataoka I."/>
        </authorList>
    </citation>
    <scope>NUCLEOTIDE SEQUENCE [LARGE SCALE GENOMIC DNA]</scope>
    <source>
        <strain evidence="2">cv. Fuchu</strain>
    </source>
</reference>
<dbReference type="SUPFAM" id="SSF56672">
    <property type="entry name" value="DNA/RNA polymerases"/>
    <property type="match status" value="1"/>
</dbReference>
<dbReference type="PANTHER" id="PTHR11439">
    <property type="entry name" value="GAG-POL-RELATED RETROTRANSPOSON"/>
    <property type="match status" value="1"/>
</dbReference>
<accession>A0A7J0DCJ3</accession>
<evidence type="ECO:0000313" key="1">
    <source>
        <dbReference type="EMBL" id="GFS32292.1"/>
    </source>
</evidence>
<name>A0A7J0DCJ3_9ERIC</name>
<dbReference type="CDD" id="cd09272">
    <property type="entry name" value="RNase_HI_RT_Ty1"/>
    <property type="match status" value="1"/>
</dbReference>
<dbReference type="AlphaFoldDB" id="A0A7J0DCJ3"/>
<dbReference type="EMBL" id="BJWL01000160">
    <property type="protein sequence ID" value="GFS32292.1"/>
    <property type="molecule type" value="Genomic_DNA"/>
</dbReference>
<comment type="caution">
    <text evidence="1">The sequence shown here is derived from an EMBL/GenBank/DDBJ whole genome shotgun (WGS) entry which is preliminary data.</text>
</comment>
<proteinExistence type="predicted"/>
<dbReference type="PANTHER" id="PTHR11439:SF461">
    <property type="entry name" value="OS10G0432200 PROTEIN"/>
    <property type="match status" value="1"/>
</dbReference>